<organism evidence="1 2">
    <name type="scientific">Undibacterium flavidum</name>
    <dbReference type="NCBI Taxonomy" id="2762297"/>
    <lineage>
        <taxon>Bacteria</taxon>
        <taxon>Pseudomonadati</taxon>
        <taxon>Pseudomonadota</taxon>
        <taxon>Betaproteobacteria</taxon>
        <taxon>Burkholderiales</taxon>
        <taxon>Oxalobacteraceae</taxon>
        <taxon>Undibacterium</taxon>
    </lineage>
</organism>
<evidence type="ECO:0000313" key="2">
    <source>
        <dbReference type="Proteomes" id="UP000624279"/>
    </source>
</evidence>
<dbReference type="InterPro" id="IPR025563">
    <property type="entry name" value="DUF4286"/>
</dbReference>
<comment type="caution">
    <text evidence="1">The sequence shown here is derived from an EMBL/GenBank/DDBJ whole genome shotgun (WGS) entry which is preliminary data.</text>
</comment>
<sequence>MVLYEVSVQIRADLSAAFEEYMRVKHIPEIWATKCFQQIQFDKVDATQYRTSYQATDLDNYQRYIDQHATAMRADFMQHFPEDCAVSRQVLHTQQIWK</sequence>
<dbReference type="Pfam" id="PF14114">
    <property type="entry name" value="DUF4286"/>
    <property type="match status" value="1"/>
</dbReference>
<proteinExistence type="predicted"/>
<reference evidence="1 2" key="1">
    <citation type="submission" date="2020-08" db="EMBL/GenBank/DDBJ databases">
        <title>Novel species isolated from subtropical streams in China.</title>
        <authorList>
            <person name="Lu H."/>
        </authorList>
    </citation>
    <scope>NUCLEOTIDE SEQUENCE [LARGE SCALE GENOMIC DNA]</scope>
    <source>
        <strain evidence="1 2">LX15W</strain>
    </source>
</reference>
<keyword evidence="2" id="KW-1185">Reference proteome</keyword>
<evidence type="ECO:0000313" key="1">
    <source>
        <dbReference type="EMBL" id="MBC3873085.1"/>
    </source>
</evidence>
<name>A0ABR6Y8Z6_9BURK</name>
<gene>
    <name evidence="1" type="ORF">H8K55_05760</name>
</gene>
<protein>
    <submittedName>
        <fullName evidence="1">DUF4286 family protein</fullName>
    </submittedName>
</protein>
<accession>A0ABR6Y8Z6</accession>
<dbReference type="RefSeq" id="WP_186941123.1">
    <property type="nucleotide sequence ID" value="NZ_JACOGA010000004.1"/>
</dbReference>
<dbReference type="Proteomes" id="UP000624279">
    <property type="component" value="Unassembled WGS sequence"/>
</dbReference>
<dbReference type="EMBL" id="JACOGA010000004">
    <property type="protein sequence ID" value="MBC3873085.1"/>
    <property type="molecule type" value="Genomic_DNA"/>
</dbReference>